<evidence type="ECO:0000256" key="3">
    <source>
        <dbReference type="ARBA" id="ARBA00022723"/>
    </source>
</evidence>
<dbReference type="CDD" id="cd04194">
    <property type="entry name" value="GT8_A4GalT_like"/>
    <property type="match status" value="1"/>
</dbReference>
<comment type="caution">
    <text evidence="4">The sequence shown here is derived from an EMBL/GenBank/DDBJ whole genome shotgun (WGS) entry which is preliminary data.</text>
</comment>
<evidence type="ECO:0000313" key="5">
    <source>
        <dbReference type="Proteomes" id="UP000289166"/>
    </source>
</evidence>
<evidence type="ECO:0000256" key="2">
    <source>
        <dbReference type="ARBA" id="ARBA00022679"/>
    </source>
</evidence>
<dbReference type="Pfam" id="PF01501">
    <property type="entry name" value="Glyco_transf_8"/>
    <property type="match status" value="1"/>
</dbReference>
<dbReference type="EMBL" id="RLII01000027">
    <property type="protein sequence ID" value="RXE58003.1"/>
    <property type="molecule type" value="Genomic_DNA"/>
</dbReference>
<evidence type="ECO:0000313" key="4">
    <source>
        <dbReference type="EMBL" id="RXE58003.1"/>
    </source>
</evidence>
<protein>
    <submittedName>
        <fullName evidence="4">Glycosyltransferase family 8 protein</fullName>
    </submittedName>
</protein>
<name>A0A4Q0I1H9_9FIRM</name>
<keyword evidence="5" id="KW-1185">Reference proteome</keyword>
<dbReference type="GO" id="GO:0046872">
    <property type="term" value="F:metal ion binding"/>
    <property type="evidence" value="ECO:0007669"/>
    <property type="project" value="UniProtKB-KW"/>
</dbReference>
<dbReference type="InterPro" id="IPR050748">
    <property type="entry name" value="Glycosyltrans_8_dom-fam"/>
</dbReference>
<dbReference type="PANTHER" id="PTHR13778">
    <property type="entry name" value="GLYCOSYLTRANSFERASE 8 DOMAIN-CONTAINING PROTEIN"/>
    <property type="match status" value="1"/>
</dbReference>
<proteinExistence type="predicted"/>
<dbReference type="SUPFAM" id="SSF53448">
    <property type="entry name" value="Nucleotide-diphospho-sugar transferases"/>
    <property type="match status" value="1"/>
</dbReference>
<keyword evidence="2 4" id="KW-0808">Transferase</keyword>
<dbReference type="GO" id="GO:0016757">
    <property type="term" value="F:glycosyltransferase activity"/>
    <property type="evidence" value="ECO:0007669"/>
    <property type="project" value="UniProtKB-KW"/>
</dbReference>
<accession>A0A4Q0I1H9</accession>
<reference evidence="5" key="1">
    <citation type="submission" date="2018-11" db="EMBL/GenBank/DDBJ databases">
        <title>Genome sequencing of a novel mesophilic and cellulolytic organism within the genus Hungateiclostridium.</title>
        <authorList>
            <person name="Rettenmaier R."/>
            <person name="Liebl W."/>
            <person name="Zverlov V."/>
        </authorList>
    </citation>
    <scope>NUCLEOTIDE SEQUENCE [LARGE SCALE GENOMIC DNA]</scope>
    <source>
        <strain evidence="5">N2K1</strain>
    </source>
</reference>
<dbReference type="InterPro" id="IPR002495">
    <property type="entry name" value="Glyco_trans_8"/>
</dbReference>
<dbReference type="PANTHER" id="PTHR13778:SF47">
    <property type="entry name" value="LIPOPOLYSACCHARIDE 1,3-GALACTOSYLTRANSFERASE"/>
    <property type="match status" value="1"/>
</dbReference>
<sequence>MKWKEVLKLTITGNSKRILNIVLSSDENYADKLAVTMYSILEVHSKVDGVCIHVLSNDISENSIEKIKAIGDKFSNAQIIIHNLDNLEKRLGKDVNVDHLSLATYARLLIADVLPDDVDKALYLDVDILVRENLSDLFSVDIENYYVAGVKSIIDLADCNEDQEHCFHINAGVTLWNLKKCREDKFVQKCLEFIKNTNGKIKFHDQTIINEVCKGKIKALHPRYNVMSGMFFLKYSKFISVYGVKNYYPKKEFDDAVSSPAIIHLTSWVVGRPWEEECVHPYRSEYERILQLTPWRGKPLLRKSSSKYKLAIYRLLPGTLIRIITKIKRWVKSKIR</sequence>
<organism evidence="4 5">
    <name type="scientific">Acetivibrio mesophilus</name>
    <dbReference type="NCBI Taxonomy" id="2487273"/>
    <lineage>
        <taxon>Bacteria</taxon>
        <taxon>Bacillati</taxon>
        <taxon>Bacillota</taxon>
        <taxon>Clostridia</taxon>
        <taxon>Eubacteriales</taxon>
        <taxon>Oscillospiraceae</taxon>
        <taxon>Acetivibrio</taxon>
    </lineage>
</organism>
<dbReference type="Proteomes" id="UP000289166">
    <property type="component" value="Unassembled WGS sequence"/>
</dbReference>
<dbReference type="AlphaFoldDB" id="A0A4Q0I1H9"/>
<dbReference type="Gene3D" id="3.90.550.10">
    <property type="entry name" value="Spore Coat Polysaccharide Biosynthesis Protein SpsA, Chain A"/>
    <property type="match status" value="1"/>
</dbReference>
<keyword evidence="1" id="KW-0328">Glycosyltransferase</keyword>
<gene>
    <name evidence="4" type="ORF">EFD62_14575</name>
</gene>
<dbReference type="OrthoDB" id="9798746at2"/>
<keyword evidence="3" id="KW-0479">Metal-binding</keyword>
<dbReference type="InterPro" id="IPR029044">
    <property type="entry name" value="Nucleotide-diphossugar_trans"/>
</dbReference>
<evidence type="ECO:0000256" key="1">
    <source>
        <dbReference type="ARBA" id="ARBA00022676"/>
    </source>
</evidence>